<proteinExistence type="predicted"/>
<evidence type="ECO:0000256" key="1">
    <source>
        <dbReference type="SAM" id="MobiDB-lite"/>
    </source>
</evidence>
<gene>
    <name evidence="2" type="ORF">GGX14DRAFT_396682</name>
</gene>
<feature type="compositionally biased region" description="Polar residues" evidence="1">
    <location>
        <begin position="56"/>
        <end position="67"/>
    </location>
</feature>
<comment type="caution">
    <text evidence="2">The sequence shown here is derived from an EMBL/GenBank/DDBJ whole genome shotgun (WGS) entry which is preliminary data.</text>
</comment>
<dbReference type="AlphaFoldDB" id="A0AAD6VAF6"/>
<feature type="region of interest" description="Disordered" evidence="1">
    <location>
        <begin position="56"/>
        <end position="120"/>
    </location>
</feature>
<organism evidence="2 3">
    <name type="scientific">Mycena pura</name>
    <dbReference type="NCBI Taxonomy" id="153505"/>
    <lineage>
        <taxon>Eukaryota</taxon>
        <taxon>Fungi</taxon>
        <taxon>Dikarya</taxon>
        <taxon>Basidiomycota</taxon>
        <taxon>Agaricomycotina</taxon>
        <taxon>Agaricomycetes</taxon>
        <taxon>Agaricomycetidae</taxon>
        <taxon>Agaricales</taxon>
        <taxon>Marasmiineae</taxon>
        <taxon>Mycenaceae</taxon>
        <taxon>Mycena</taxon>
    </lineage>
</organism>
<keyword evidence="3" id="KW-1185">Reference proteome</keyword>
<reference evidence="2" key="1">
    <citation type="submission" date="2023-03" db="EMBL/GenBank/DDBJ databases">
        <title>Massive genome expansion in bonnet fungi (Mycena s.s.) driven by repeated elements and novel gene families across ecological guilds.</title>
        <authorList>
            <consortium name="Lawrence Berkeley National Laboratory"/>
            <person name="Harder C.B."/>
            <person name="Miyauchi S."/>
            <person name="Viragh M."/>
            <person name="Kuo A."/>
            <person name="Thoen E."/>
            <person name="Andreopoulos B."/>
            <person name="Lu D."/>
            <person name="Skrede I."/>
            <person name="Drula E."/>
            <person name="Henrissat B."/>
            <person name="Morin E."/>
            <person name="Kohler A."/>
            <person name="Barry K."/>
            <person name="LaButti K."/>
            <person name="Morin E."/>
            <person name="Salamov A."/>
            <person name="Lipzen A."/>
            <person name="Mereny Z."/>
            <person name="Hegedus B."/>
            <person name="Baldrian P."/>
            <person name="Stursova M."/>
            <person name="Weitz H."/>
            <person name="Taylor A."/>
            <person name="Grigoriev I.V."/>
            <person name="Nagy L.G."/>
            <person name="Martin F."/>
            <person name="Kauserud H."/>
        </authorList>
    </citation>
    <scope>NUCLEOTIDE SEQUENCE</scope>
    <source>
        <strain evidence="2">9144</strain>
    </source>
</reference>
<sequence>MYLADGQLRQSCKPLKCICPGTRDSGCAEIASFARDIAPLVGYIYMPRAGSISRRLSQGCTSPSLSPARQRPSLRTQRRRGVVAWHAAVTPPARRARAPPHPAGAATARTRADAGRGSCRSAVSCNQRVSRLGGQSSERVSL</sequence>
<name>A0AAD6VAF6_9AGAR</name>
<dbReference type="EMBL" id="JARJCW010000037">
    <property type="protein sequence ID" value="KAJ7207276.1"/>
    <property type="molecule type" value="Genomic_DNA"/>
</dbReference>
<evidence type="ECO:0000313" key="3">
    <source>
        <dbReference type="Proteomes" id="UP001219525"/>
    </source>
</evidence>
<dbReference type="Proteomes" id="UP001219525">
    <property type="component" value="Unassembled WGS sequence"/>
</dbReference>
<accession>A0AAD6VAF6</accession>
<evidence type="ECO:0000313" key="2">
    <source>
        <dbReference type="EMBL" id="KAJ7207276.1"/>
    </source>
</evidence>
<protein>
    <submittedName>
        <fullName evidence="2">Uncharacterized protein</fullName>
    </submittedName>
</protein>